<evidence type="ECO:0000256" key="6">
    <source>
        <dbReference type="RuleBase" id="RU363058"/>
    </source>
</evidence>
<proteinExistence type="inferred from homology"/>
<organism evidence="8 9">
    <name type="scientific">Streptomyces radiopugnans</name>
    <dbReference type="NCBI Taxonomy" id="403935"/>
    <lineage>
        <taxon>Bacteria</taxon>
        <taxon>Bacillati</taxon>
        <taxon>Actinomycetota</taxon>
        <taxon>Actinomycetes</taxon>
        <taxon>Kitasatosporales</taxon>
        <taxon>Streptomycetaceae</taxon>
        <taxon>Streptomyces</taxon>
    </lineage>
</organism>
<dbReference type="GO" id="GO:0035435">
    <property type="term" value="P:phosphate ion transmembrane transport"/>
    <property type="evidence" value="ECO:0007669"/>
    <property type="project" value="TreeGrafter"/>
</dbReference>
<sequence length="411" mass="41277">MENITLLIGIVIVTALVFDFTNGFHDTANAMATTISTGALKPKTAVAMSAVLNLVGAFISVEVAATISKGLINEDSGIEPAVIFAGLVGAIIWNLLTWLAGLPSSSSHALMGGLLGATIAAVGIGAVSVSAVFMKVLIPALVAPLVAGIAAMLATRLTYRISRNAEEGQVAKGYRAGQIASAGLVSLAHGTNDAQKTMGVITLALISGGVLGADADPPLWVIASAGIAIALGTYLGGWRIIRTMGKGLTDIRPAQGFAAQTSSAVTILASSHLGFALSTTQVCSGSIMGCGLGRKGGVVRWSTAGRMVAAWGLTLPAAGLIAAGAALLAVQGDWGVTVVAVASVAAIAAIWFASRREPVDHTNVNDVEPVEVEDAGVVTAAVQAVAPPPTTAMEEAEKASDIPAKTTVSAP</sequence>
<protein>
    <recommendedName>
        <fullName evidence="6">Phosphate transporter</fullName>
    </recommendedName>
</protein>
<gene>
    <name evidence="8" type="ORF">SAMN05216481_101928</name>
</gene>
<comment type="similarity">
    <text evidence="6">Belongs to the inorganic phosphate transporter (PiT) (TC 2.A.20) family.</text>
</comment>
<keyword evidence="2 6" id="KW-0813">Transport</keyword>
<feature type="transmembrane region" description="Helical" evidence="6">
    <location>
        <begin position="45"/>
        <end position="68"/>
    </location>
</feature>
<evidence type="ECO:0000256" key="3">
    <source>
        <dbReference type="ARBA" id="ARBA00022692"/>
    </source>
</evidence>
<evidence type="ECO:0000256" key="1">
    <source>
        <dbReference type="ARBA" id="ARBA00004141"/>
    </source>
</evidence>
<feature type="transmembrane region" description="Helical" evidence="6">
    <location>
        <begin position="219"/>
        <end position="238"/>
    </location>
</feature>
<keyword evidence="6" id="KW-0592">Phosphate transport</keyword>
<feature type="transmembrane region" description="Helical" evidence="6">
    <location>
        <begin position="308"/>
        <end position="328"/>
    </location>
</feature>
<feature type="region of interest" description="Disordered" evidence="7">
    <location>
        <begin position="387"/>
        <end position="411"/>
    </location>
</feature>
<dbReference type="GO" id="GO:0005315">
    <property type="term" value="F:phosphate transmembrane transporter activity"/>
    <property type="evidence" value="ECO:0007669"/>
    <property type="project" value="InterPro"/>
</dbReference>
<evidence type="ECO:0000256" key="7">
    <source>
        <dbReference type="SAM" id="MobiDB-lite"/>
    </source>
</evidence>
<evidence type="ECO:0000313" key="9">
    <source>
        <dbReference type="Proteomes" id="UP000199055"/>
    </source>
</evidence>
<keyword evidence="4 6" id="KW-1133">Transmembrane helix</keyword>
<feature type="transmembrane region" description="Helical" evidence="6">
    <location>
        <begin position="6"/>
        <end position="24"/>
    </location>
</feature>
<dbReference type="PANTHER" id="PTHR11101:SF54">
    <property type="entry name" value="LOW-AFFINITY INORGANIC PHOSPHATE TRANSPORTER-RELATED"/>
    <property type="match status" value="1"/>
</dbReference>
<feature type="transmembrane region" description="Helical" evidence="6">
    <location>
        <begin position="109"/>
        <end position="130"/>
    </location>
</feature>
<feature type="transmembrane region" description="Helical" evidence="6">
    <location>
        <begin position="334"/>
        <end position="353"/>
    </location>
</feature>
<dbReference type="PANTHER" id="PTHR11101">
    <property type="entry name" value="PHOSPHATE TRANSPORTER"/>
    <property type="match status" value="1"/>
</dbReference>
<dbReference type="AlphaFoldDB" id="A0A1H9A814"/>
<feature type="transmembrane region" description="Helical" evidence="6">
    <location>
        <begin position="80"/>
        <end position="102"/>
    </location>
</feature>
<feature type="transmembrane region" description="Helical" evidence="6">
    <location>
        <begin position="197"/>
        <end position="213"/>
    </location>
</feature>
<evidence type="ECO:0000256" key="5">
    <source>
        <dbReference type="ARBA" id="ARBA00023136"/>
    </source>
</evidence>
<dbReference type="Pfam" id="PF01384">
    <property type="entry name" value="PHO4"/>
    <property type="match status" value="1"/>
</dbReference>
<name>A0A1H9A814_9ACTN</name>
<evidence type="ECO:0000256" key="4">
    <source>
        <dbReference type="ARBA" id="ARBA00022989"/>
    </source>
</evidence>
<dbReference type="Proteomes" id="UP000199055">
    <property type="component" value="Unassembled WGS sequence"/>
</dbReference>
<feature type="transmembrane region" description="Helical" evidence="6">
    <location>
        <begin position="136"/>
        <end position="154"/>
    </location>
</feature>
<dbReference type="STRING" id="403935.SAMN05216481_101928"/>
<keyword evidence="3 6" id="KW-0812">Transmembrane</keyword>
<dbReference type="InterPro" id="IPR001204">
    <property type="entry name" value="Phos_transporter"/>
</dbReference>
<reference evidence="8 9" key="1">
    <citation type="submission" date="2016-10" db="EMBL/GenBank/DDBJ databases">
        <authorList>
            <person name="de Groot N.N."/>
        </authorList>
    </citation>
    <scope>NUCLEOTIDE SEQUENCE [LARGE SCALE GENOMIC DNA]</scope>
    <source>
        <strain evidence="8 9">CGMCC 4.3519</strain>
    </source>
</reference>
<accession>A0A1H9A814</accession>
<evidence type="ECO:0000313" key="8">
    <source>
        <dbReference type="EMBL" id="SEP72671.1"/>
    </source>
</evidence>
<keyword evidence="5 6" id="KW-0472">Membrane</keyword>
<comment type="subcellular location">
    <subcellularLocation>
        <location evidence="1 6">Membrane</location>
        <topology evidence="1 6">Multi-pass membrane protein</topology>
    </subcellularLocation>
</comment>
<dbReference type="EMBL" id="FOET01000001">
    <property type="protein sequence ID" value="SEP72671.1"/>
    <property type="molecule type" value="Genomic_DNA"/>
</dbReference>
<keyword evidence="9" id="KW-1185">Reference proteome</keyword>
<evidence type="ECO:0000256" key="2">
    <source>
        <dbReference type="ARBA" id="ARBA00022448"/>
    </source>
</evidence>
<dbReference type="GO" id="GO:0016020">
    <property type="term" value="C:membrane"/>
    <property type="evidence" value="ECO:0007669"/>
    <property type="project" value="UniProtKB-SubCell"/>
</dbReference>
<dbReference type="RefSeq" id="WP_093655500.1">
    <property type="nucleotide sequence ID" value="NZ_FOET01000001.1"/>
</dbReference>